<proteinExistence type="inferred from homology"/>
<organism evidence="9 10">
    <name type="scientific">Mucilaginibacter conchicola</name>
    <dbReference type="NCBI Taxonomy" id="2303333"/>
    <lineage>
        <taxon>Bacteria</taxon>
        <taxon>Pseudomonadati</taxon>
        <taxon>Bacteroidota</taxon>
        <taxon>Sphingobacteriia</taxon>
        <taxon>Sphingobacteriales</taxon>
        <taxon>Sphingobacteriaceae</taxon>
        <taxon>Mucilaginibacter</taxon>
    </lineage>
</organism>
<dbReference type="InterPro" id="IPR008969">
    <property type="entry name" value="CarboxyPept-like_regulatory"/>
</dbReference>
<dbReference type="RefSeq" id="WP_117393129.1">
    <property type="nucleotide sequence ID" value="NZ_QWDC01000003.1"/>
</dbReference>
<dbReference type="Gene3D" id="2.40.170.20">
    <property type="entry name" value="TonB-dependent receptor, beta-barrel domain"/>
    <property type="match status" value="1"/>
</dbReference>
<protein>
    <submittedName>
        <fullName evidence="9">SusC/RagA family TonB-linked outer membrane protein</fullName>
    </submittedName>
</protein>
<dbReference type="AlphaFoldDB" id="A0A372NQN0"/>
<dbReference type="InterPro" id="IPR037066">
    <property type="entry name" value="Plug_dom_sf"/>
</dbReference>
<keyword evidence="4 7" id="KW-0812">Transmembrane</keyword>
<dbReference type="InterPro" id="IPR012910">
    <property type="entry name" value="Plug_dom"/>
</dbReference>
<dbReference type="InterPro" id="IPR039426">
    <property type="entry name" value="TonB-dep_rcpt-like"/>
</dbReference>
<evidence type="ECO:0000256" key="4">
    <source>
        <dbReference type="ARBA" id="ARBA00022692"/>
    </source>
</evidence>
<evidence type="ECO:0000256" key="5">
    <source>
        <dbReference type="ARBA" id="ARBA00023136"/>
    </source>
</evidence>
<dbReference type="Pfam" id="PF13715">
    <property type="entry name" value="CarbopepD_reg_2"/>
    <property type="match status" value="1"/>
</dbReference>
<comment type="similarity">
    <text evidence="7">Belongs to the TonB-dependent receptor family.</text>
</comment>
<dbReference type="SMART" id="SM00965">
    <property type="entry name" value="STN"/>
    <property type="match status" value="1"/>
</dbReference>
<dbReference type="Gene3D" id="2.60.40.1120">
    <property type="entry name" value="Carboxypeptidase-like, regulatory domain"/>
    <property type="match status" value="1"/>
</dbReference>
<comment type="caution">
    <text evidence="9">The sequence shown here is derived from an EMBL/GenBank/DDBJ whole genome shotgun (WGS) entry which is preliminary data.</text>
</comment>
<evidence type="ECO:0000256" key="1">
    <source>
        <dbReference type="ARBA" id="ARBA00004571"/>
    </source>
</evidence>
<dbReference type="GO" id="GO:0009279">
    <property type="term" value="C:cell outer membrane"/>
    <property type="evidence" value="ECO:0007669"/>
    <property type="project" value="UniProtKB-SubCell"/>
</dbReference>
<keyword evidence="10" id="KW-1185">Reference proteome</keyword>
<dbReference type="Pfam" id="PF07715">
    <property type="entry name" value="Plug"/>
    <property type="match status" value="1"/>
</dbReference>
<dbReference type="SUPFAM" id="SSF56935">
    <property type="entry name" value="Porins"/>
    <property type="match status" value="1"/>
</dbReference>
<dbReference type="OrthoDB" id="9768177at2"/>
<name>A0A372NQN0_9SPHI</name>
<evidence type="ECO:0000259" key="8">
    <source>
        <dbReference type="SMART" id="SM00965"/>
    </source>
</evidence>
<keyword evidence="2 7" id="KW-0813">Transport</keyword>
<evidence type="ECO:0000256" key="6">
    <source>
        <dbReference type="ARBA" id="ARBA00023237"/>
    </source>
</evidence>
<reference evidence="9 10" key="1">
    <citation type="submission" date="2018-08" db="EMBL/GenBank/DDBJ databases">
        <title>Mucilaginibacter sp. MYSH2.</title>
        <authorList>
            <person name="Seo T."/>
        </authorList>
    </citation>
    <scope>NUCLEOTIDE SEQUENCE [LARGE SCALE GENOMIC DNA]</scope>
    <source>
        <strain evidence="9 10">MYSH2</strain>
    </source>
</reference>
<dbReference type="NCBIfam" id="TIGR04056">
    <property type="entry name" value="OMP_RagA_SusC"/>
    <property type="match status" value="1"/>
</dbReference>
<dbReference type="EMBL" id="QWDC01000003">
    <property type="protein sequence ID" value="RFZ90927.1"/>
    <property type="molecule type" value="Genomic_DNA"/>
</dbReference>
<evidence type="ECO:0000313" key="10">
    <source>
        <dbReference type="Proteomes" id="UP000264217"/>
    </source>
</evidence>
<evidence type="ECO:0000256" key="2">
    <source>
        <dbReference type="ARBA" id="ARBA00022448"/>
    </source>
</evidence>
<dbReference type="InterPro" id="IPR036942">
    <property type="entry name" value="Beta-barrel_TonB_sf"/>
</dbReference>
<dbReference type="NCBIfam" id="TIGR04057">
    <property type="entry name" value="SusC_RagA_signa"/>
    <property type="match status" value="1"/>
</dbReference>
<sequence length="1134" mass="123758">MDKFYLTYCKKLTGQFCSHYLLKCFKLGLFILLAFANYKSYGQSNITLKTNKEALNSVLKKIRIQSGYDFLIDAEASRTAKPVTIDIKQASIDDAVKACLAGQQLTYKITEHTVVIKLKLPEKPKKIDSHGKDSVVVTGFVTSSDAKPLIGATVLFLSNNKGVTTDSKGRYFITTNRGKDSLVFRFIGYNPVKKAISDRQDNVVLDVVMEEARNELDQVVVQGYTKTTKRESTGDVTVISGDEIAKRPVMNPLLALQGKVPGVTVTPITGSASGPVKIEIRGRKGINESFTGEPLYIIDGVPAGVLDIRPQAASTIGQSAFSAGYDQAGLLPSGGISPLFSLDAKNIESISVLKDADATAIYGSRGANGVILITTKKGKAGAPTIGFDINRGVNFVTVIQQRLNTPQYLATRREAFANDGIAPTPLNAPELFVFDQNRYTDWGKYLLGGTANNTSIGGNISGGDKLHTYLISGDYGSSKDLTTVSGVNQRGSLSINLSNQTADQRLSYNLIASYALYHVNQINVEANAALAPNAPAAFTDKGDLNWAGWGTARSSFPFAGLLRPVDSRGNTLSASFTTRYLILKGLDLNATLGYSLAQGKTTKKTPLASQDPTLADKPVAESIFSTSDAGNKSARINLSYNFLVGKAKFNFLSGARYEERYSGYSTLRGRGYANDALLNSIVGASIVAGDDEFAKYKYLGFFAQATVSFDNAKYNLNLNGVRDGSSHFGENNRFGNFWSIGLSWNAEQEKWIKSWLPAFVSSAHFHASIGISGSDPVADYKYLSQYGNYPIQPLPSYGGVAPLLPLIQPNPYFQWQVNRSKEVGLNLAFLDDRLNFSVAYSLSRCNNQLLDFLTPSITGFNSVVANSPADVQNRTWEFSFSGTLINKENFKWNLSTNYSFNKNYLLAYPNLEQSPYASTLKIGKSLDVQYVTKYTGVDPLTGFYTFEDRDHDGRIRYNLEAPGTGDYYIPISTTPKFDIGLANTFTYKRLSVYANIILKKQIGISPEFISEKATFAGITGNLPAYLFEQRWQHPGDKAIRARLSNIGSGSKRGSIESSDAGYTDASYIRLSALECAYQMPDKWVKKLGLNSLSIKLSGSNIFLITKYRGLDPEVQGTNAIPPFRTITGGLSASL</sequence>
<dbReference type="Pfam" id="PF07660">
    <property type="entry name" value="STN"/>
    <property type="match status" value="1"/>
</dbReference>
<evidence type="ECO:0000256" key="3">
    <source>
        <dbReference type="ARBA" id="ARBA00022452"/>
    </source>
</evidence>
<comment type="subcellular location">
    <subcellularLocation>
        <location evidence="1 7">Cell outer membrane</location>
        <topology evidence="1 7">Multi-pass membrane protein</topology>
    </subcellularLocation>
</comment>
<dbReference type="InterPro" id="IPR023997">
    <property type="entry name" value="TonB-dep_OMP_SusC/RagA_CS"/>
</dbReference>
<keyword evidence="3 7" id="KW-1134">Transmembrane beta strand</keyword>
<gene>
    <name evidence="9" type="ORF">D0C36_18450</name>
</gene>
<feature type="domain" description="Secretin/TonB short N-terminal" evidence="8">
    <location>
        <begin position="68"/>
        <end position="119"/>
    </location>
</feature>
<evidence type="ECO:0000256" key="7">
    <source>
        <dbReference type="PROSITE-ProRule" id="PRU01360"/>
    </source>
</evidence>
<evidence type="ECO:0000313" key="9">
    <source>
        <dbReference type="EMBL" id="RFZ90927.1"/>
    </source>
</evidence>
<dbReference type="Gene3D" id="2.170.130.10">
    <property type="entry name" value="TonB-dependent receptor, plug domain"/>
    <property type="match status" value="1"/>
</dbReference>
<dbReference type="Proteomes" id="UP000264217">
    <property type="component" value="Unassembled WGS sequence"/>
</dbReference>
<keyword evidence="6 7" id="KW-0998">Cell outer membrane</keyword>
<dbReference type="PROSITE" id="PS52016">
    <property type="entry name" value="TONB_DEPENDENT_REC_3"/>
    <property type="match status" value="1"/>
</dbReference>
<dbReference type="InterPro" id="IPR023996">
    <property type="entry name" value="TonB-dep_OMP_SusC/RagA"/>
</dbReference>
<accession>A0A372NQN0</accession>
<dbReference type="SUPFAM" id="SSF49464">
    <property type="entry name" value="Carboxypeptidase regulatory domain-like"/>
    <property type="match status" value="1"/>
</dbReference>
<keyword evidence="5 7" id="KW-0472">Membrane</keyword>
<dbReference type="InterPro" id="IPR011662">
    <property type="entry name" value="Secretin/TonB_short_N"/>
</dbReference>